<organism evidence="2 3">
    <name type="scientific">Actinomadura alba</name>
    <dbReference type="NCBI Taxonomy" id="406431"/>
    <lineage>
        <taxon>Bacteria</taxon>
        <taxon>Bacillati</taxon>
        <taxon>Actinomycetota</taxon>
        <taxon>Actinomycetes</taxon>
        <taxon>Streptosporangiales</taxon>
        <taxon>Thermomonosporaceae</taxon>
        <taxon>Actinomadura</taxon>
    </lineage>
</organism>
<evidence type="ECO:0000259" key="1">
    <source>
        <dbReference type="Pfam" id="PF24043"/>
    </source>
</evidence>
<sequence>MTKRVYRYEIPVNGRPFTRSVSGDPLHVAARRIGVSPDHRVDFWVEDRDDAPPRDRVFQVFGTGHPIPDEAQWVGTTQRTPEGFIWHLYELLDTPGDTP</sequence>
<comment type="caution">
    <text evidence="2">The sequence shown here is derived from an EMBL/GenBank/DDBJ whole genome shotgun (WGS) entry which is preliminary data.</text>
</comment>
<evidence type="ECO:0000313" key="2">
    <source>
        <dbReference type="EMBL" id="MBC6464274.1"/>
    </source>
</evidence>
<gene>
    <name evidence="2" type="ORF">HKK74_01985</name>
</gene>
<proteinExistence type="predicted"/>
<protein>
    <recommendedName>
        <fullName evidence="1">DUF7352 domain-containing protein</fullName>
    </recommendedName>
</protein>
<dbReference type="RefSeq" id="WP_187241208.1">
    <property type="nucleotide sequence ID" value="NZ_BAAAOK010000011.1"/>
</dbReference>
<accession>A0ABR7LHQ1</accession>
<name>A0ABR7LHQ1_9ACTN</name>
<feature type="domain" description="DUF7352" evidence="1">
    <location>
        <begin position="1"/>
        <end position="91"/>
    </location>
</feature>
<reference evidence="2 3" key="1">
    <citation type="submission" date="2020-06" db="EMBL/GenBank/DDBJ databases">
        <title>Actinomadura xiongansis sp. nov., isolated from soil of Baiyangdian.</title>
        <authorList>
            <person name="Zhang X."/>
        </authorList>
    </citation>
    <scope>NUCLEOTIDE SEQUENCE [LARGE SCALE GENOMIC DNA]</scope>
    <source>
        <strain evidence="2 3">HBUM206468</strain>
    </source>
</reference>
<dbReference type="InterPro" id="IPR055776">
    <property type="entry name" value="DUF7352"/>
</dbReference>
<keyword evidence="3" id="KW-1185">Reference proteome</keyword>
<dbReference type="Proteomes" id="UP000805614">
    <property type="component" value="Unassembled WGS sequence"/>
</dbReference>
<evidence type="ECO:0000313" key="3">
    <source>
        <dbReference type="Proteomes" id="UP000805614"/>
    </source>
</evidence>
<dbReference type="Pfam" id="PF24043">
    <property type="entry name" value="DUF7352"/>
    <property type="match status" value="1"/>
</dbReference>
<dbReference type="EMBL" id="JABVEC010000001">
    <property type="protein sequence ID" value="MBC6464274.1"/>
    <property type="molecule type" value="Genomic_DNA"/>
</dbReference>